<reference evidence="2 4" key="1">
    <citation type="journal article" date="2021" name="Mol. Ecol.">
        <title>Polar bear-adapted Ursidibacter maritimus are remarkably conserved after generations in captivity.</title>
        <authorList>
            <person name="Espinosa-Gongora C."/>
            <person name="Hansen M.J."/>
            <person name="Bertelsen M.F."/>
            <person name="Bojesen A.M."/>
        </authorList>
    </citation>
    <scope>NUCLEOTIDE SEQUENCE</scope>
    <source>
        <strain evidence="2">Pb43105x</strain>
        <strain evidence="1 4">Pb43106</strain>
    </source>
</reference>
<name>A0A949SWV2_9PAST</name>
<dbReference type="OrthoDB" id="5674805at2"/>
<evidence type="ECO:0000313" key="1">
    <source>
        <dbReference type="EMBL" id="MBV6530753.1"/>
    </source>
</evidence>
<proteinExistence type="predicted"/>
<evidence type="ECO:0000313" key="4">
    <source>
        <dbReference type="Proteomes" id="UP001196379"/>
    </source>
</evidence>
<dbReference type="Proteomes" id="UP001196379">
    <property type="component" value="Unassembled WGS sequence"/>
</dbReference>
<keyword evidence="4" id="KW-1185">Reference proteome</keyword>
<evidence type="ECO:0000313" key="3">
    <source>
        <dbReference type="Proteomes" id="UP000732858"/>
    </source>
</evidence>
<protein>
    <submittedName>
        <fullName evidence="2">Uncharacterized protein</fullName>
    </submittedName>
</protein>
<dbReference type="RefSeq" id="WP_157402829.1">
    <property type="nucleotide sequence ID" value="NZ_JABULY010000001.1"/>
</dbReference>
<organism evidence="2 3">
    <name type="scientific">Ursidibacter maritimus</name>
    <dbReference type="NCBI Taxonomy" id="1331689"/>
    <lineage>
        <taxon>Bacteria</taxon>
        <taxon>Pseudomonadati</taxon>
        <taxon>Pseudomonadota</taxon>
        <taxon>Gammaproteobacteria</taxon>
        <taxon>Pasteurellales</taxon>
        <taxon>Pasteurellaceae</taxon>
        <taxon>Ursidibacter</taxon>
    </lineage>
</organism>
<evidence type="ECO:0000313" key="2">
    <source>
        <dbReference type="EMBL" id="MBV6545829.1"/>
    </source>
</evidence>
<accession>A0A949SWV2</accession>
<gene>
    <name evidence="1" type="ORF">HT657_01110</name>
    <name evidence="2" type="ORF">HT672_00710</name>
</gene>
<dbReference type="Proteomes" id="UP000732858">
    <property type="component" value="Unassembled WGS sequence"/>
</dbReference>
<dbReference type="EMBL" id="JABULY010000001">
    <property type="protein sequence ID" value="MBV6530753.1"/>
    <property type="molecule type" value="Genomic_DNA"/>
</dbReference>
<comment type="caution">
    <text evidence="2">The sequence shown here is derived from an EMBL/GenBank/DDBJ whole genome shotgun (WGS) entry which is preliminary data.</text>
</comment>
<dbReference type="AlphaFoldDB" id="A0A949SWV2"/>
<dbReference type="EMBL" id="JABUMC010000001">
    <property type="protein sequence ID" value="MBV6545829.1"/>
    <property type="molecule type" value="Genomic_DNA"/>
</dbReference>
<sequence>MKIKKFKDLISSKHLTHQQIGVSYSDLLICCCIRESQKIQTIWQKLSLTDDALVRIDDIIKQAVSSDEKFTIVYPIPADYIWQKILYFPSYLNPQQQYKQAIQILKQELPIPLTEVYFDIQSSLDTKSNRIKTTIYVLKKSYGEPFLGKSNVILDNELFCYVRGIAALNETDQEHLSELQNKDIEQLSFPENILDKKLYLIALGASLWNGKVSI</sequence>
<dbReference type="GeneID" id="65548665"/>